<feature type="region of interest" description="Disordered" evidence="1">
    <location>
        <begin position="131"/>
        <end position="176"/>
    </location>
</feature>
<dbReference type="AlphaFoldDB" id="A0A9W6C131"/>
<name>A0A9W6C131_9CHLO</name>
<evidence type="ECO:0000313" key="2">
    <source>
        <dbReference type="EMBL" id="GLC61535.1"/>
    </source>
</evidence>
<protein>
    <submittedName>
        <fullName evidence="2">Uncharacterized protein</fullName>
    </submittedName>
</protein>
<evidence type="ECO:0000313" key="3">
    <source>
        <dbReference type="Proteomes" id="UP001165080"/>
    </source>
</evidence>
<dbReference type="OrthoDB" id="540079at2759"/>
<dbReference type="Proteomes" id="UP001165080">
    <property type="component" value="Unassembled WGS sequence"/>
</dbReference>
<proteinExistence type="predicted"/>
<feature type="compositionally biased region" description="Polar residues" evidence="1">
    <location>
        <begin position="135"/>
        <end position="149"/>
    </location>
</feature>
<gene>
    <name evidence="2" type="primary">PLEST010475</name>
    <name evidence="2" type="ORF">PLESTB_001767100</name>
</gene>
<sequence>MDLSGRIHTQIVSEALREWLSDEGRAAEYLPLQQVFALCFAGFLPRKSHGISAAADPRGHRPPQQLPPSSLRAQNGLSLYPSLSMGSALVRLLDSCLTAAAAAPSPELRRRAAANVLAAFCRSALREARLRGDSSSDVPDTAVETSTETARGWMHGGGGGGPPHREAGGKTGTGGATSATAAALDVSFLDAAFAVLSAVALRQPALVSELHVMELAWGAAPQSVAEAEAEVRQPRETADAVPAVATAAGQAAGLGAAGGGGAAAAAAAAASSHCVEGADAEGLADFFLSSEFQCRLAAGQLLYGMPYEEELDGTGHGGGSWGQRGAARQCRGRPGHDYGDEVVCGGLHGSRGDPYRQRGVGANVHGDGDGTRGGGGSGTAADAGELWERREEAEEAEVLAGLVEVPALAELCGAAAMVDLWPDLVGRVAEGGAEEAARWLGSLAEEAEEEEEAGQVGSDTWTAAAYGRRAAALLHGDGGGGADVGVNVGFGTGFERMGAEAGVGEEVTGAGVQRAMSRRCQELLAAALSLRPEVLLAALPPQLLCVLALRSGAVRRALVSGLAAAALSPAAAAAPGSASASEPRGHGSCHAAGNAGGSKAEPCVSGAAARHLVGRLAEWFRVVGLDLAEVMQWNLL</sequence>
<organism evidence="2 3">
    <name type="scientific">Pleodorina starrii</name>
    <dbReference type="NCBI Taxonomy" id="330485"/>
    <lineage>
        <taxon>Eukaryota</taxon>
        <taxon>Viridiplantae</taxon>
        <taxon>Chlorophyta</taxon>
        <taxon>core chlorophytes</taxon>
        <taxon>Chlorophyceae</taxon>
        <taxon>CS clade</taxon>
        <taxon>Chlamydomonadales</taxon>
        <taxon>Volvocaceae</taxon>
        <taxon>Pleodorina</taxon>
    </lineage>
</organism>
<accession>A0A9W6C131</accession>
<dbReference type="EMBL" id="BRXU01000047">
    <property type="protein sequence ID" value="GLC61535.1"/>
    <property type="molecule type" value="Genomic_DNA"/>
</dbReference>
<reference evidence="2 3" key="1">
    <citation type="journal article" date="2023" name="Commun. Biol.">
        <title>Reorganization of the ancestral sex-determining regions during the evolution of trioecy in Pleodorina starrii.</title>
        <authorList>
            <person name="Takahashi K."/>
            <person name="Suzuki S."/>
            <person name="Kawai-Toyooka H."/>
            <person name="Yamamoto K."/>
            <person name="Hamaji T."/>
            <person name="Ootsuki R."/>
            <person name="Yamaguchi H."/>
            <person name="Kawachi M."/>
            <person name="Higashiyama T."/>
            <person name="Nozaki H."/>
        </authorList>
    </citation>
    <scope>NUCLEOTIDE SEQUENCE [LARGE SCALE GENOMIC DNA]</scope>
    <source>
        <strain evidence="2 3">NIES-4479</strain>
    </source>
</reference>
<evidence type="ECO:0000256" key="1">
    <source>
        <dbReference type="SAM" id="MobiDB-lite"/>
    </source>
</evidence>
<comment type="caution">
    <text evidence="2">The sequence shown here is derived from an EMBL/GenBank/DDBJ whole genome shotgun (WGS) entry which is preliminary data.</text>
</comment>
<feature type="region of interest" description="Disordered" evidence="1">
    <location>
        <begin position="362"/>
        <end position="381"/>
    </location>
</feature>
<keyword evidence="3" id="KW-1185">Reference proteome</keyword>
<feature type="region of interest" description="Disordered" evidence="1">
    <location>
        <begin position="52"/>
        <end position="73"/>
    </location>
</feature>